<dbReference type="RefSeq" id="WP_076235732.1">
    <property type="nucleotide sequence ID" value="NZ_JAOQIO010000110.1"/>
</dbReference>
<reference evidence="1 2" key="1">
    <citation type="submission" date="2022-09" db="EMBL/GenBank/DDBJ databases">
        <authorList>
            <person name="Han X.L."/>
            <person name="Wang Q."/>
            <person name="Lu T."/>
        </authorList>
    </citation>
    <scope>NUCLEOTIDE SEQUENCE [LARGE SCALE GENOMIC DNA]</scope>
    <source>
        <strain evidence="1 2">WQ 127069</strain>
    </source>
</reference>
<name>A0ABT2UQF2_9BACL</name>
<evidence type="ECO:0000313" key="2">
    <source>
        <dbReference type="Proteomes" id="UP001652445"/>
    </source>
</evidence>
<dbReference type="EMBL" id="JAOQIO010000110">
    <property type="protein sequence ID" value="MCU6796893.1"/>
    <property type="molecule type" value="Genomic_DNA"/>
</dbReference>
<dbReference type="Proteomes" id="UP001652445">
    <property type="component" value="Unassembled WGS sequence"/>
</dbReference>
<comment type="caution">
    <text evidence="1">The sequence shown here is derived from an EMBL/GenBank/DDBJ whole genome shotgun (WGS) entry which is preliminary data.</text>
</comment>
<organism evidence="1 2">
    <name type="scientific">Paenibacillus baimaensis</name>
    <dbReference type="NCBI Taxonomy" id="2982185"/>
    <lineage>
        <taxon>Bacteria</taxon>
        <taxon>Bacillati</taxon>
        <taxon>Bacillota</taxon>
        <taxon>Bacilli</taxon>
        <taxon>Bacillales</taxon>
        <taxon>Paenibacillaceae</taxon>
        <taxon>Paenibacillus</taxon>
    </lineage>
</organism>
<protein>
    <submittedName>
        <fullName evidence="1">Uncharacterized protein</fullName>
    </submittedName>
</protein>
<proteinExistence type="predicted"/>
<keyword evidence="2" id="KW-1185">Reference proteome</keyword>
<evidence type="ECO:0000313" key="1">
    <source>
        <dbReference type="EMBL" id="MCU6796893.1"/>
    </source>
</evidence>
<accession>A0ABT2UQF2</accession>
<gene>
    <name evidence="1" type="ORF">OB236_32680</name>
</gene>
<sequence length="74" mass="8815">MRISEGNHESIVDASNRCYTEYQYFTGLSLFELNRLQGNYYSELHTLQEEFNRLMYELREELQQAKQGQLSQTA</sequence>